<organism evidence="9 10">
    <name type="scientific">Kriegella aquimaris</name>
    <dbReference type="NCBI Taxonomy" id="192904"/>
    <lineage>
        <taxon>Bacteria</taxon>
        <taxon>Pseudomonadati</taxon>
        <taxon>Bacteroidota</taxon>
        <taxon>Flavobacteriia</taxon>
        <taxon>Flavobacteriales</taxon>
        <taxon>Flavobacteriaceae</taxon>
        <taxon>Kriegella</taxon>
    </lineage>
</organism>
<evidence type="ECO:0000256" key="4">
    <source>
        <dbReference type="ARBA" id="ARBA00023136"/>
    </source>
</evidence>
<accession>A0A1G9S5F5</accession>
<feature type="chain" id="PRO_5011552412" evidence="6">
    <location>
        <begin position="23"/>
        <end position="495"/>
    </location>
</feature>
<comment type="similarity">
    <text evidence="2">Belongs to the SusD family.</text>
</comment>
<dbReference type="OrthoDB" id="5694214at2"/>
<protein>
    <submittedName>
        <fullName evidence="9">Starch-binding associating with outer membrane</fullName>
    </submittedName>
</protein>
<dbReference type="PROSITE" id="PS51257">
    <property type="entry name" value="PROKAR_LIPOPROTEIN"/>
    <property type="match status" value="1"/>
</dbReference>
<comment type="subcellular location">
    <subcellularLocation>
        <location evidence="1">Cell outer membrane</location>
    </subcellularLocation>
</comment>
<dbReference type="Gene3D" id="1.25.40.390">
    <property type="match status" value="1"/>
</dbReference>
<dbReference type="InterPro" id="IPR011990">
    <property type="entry name" value="TPR-like_helical_dom_sf"/>
</dbReference>
<keyword evidence="5" id="KW-0998">Cell outer membrane</keyword>
<sequence length="495" mass="55334">MKKNKIILTILALIGLSVSCNEDSLELTNPNELLPDSFFQNPIQVQSAVNAVYSNLQTQGLYSRHMFFMMDNMSHENGGNTQLEADKRQYLDFSFDASHGAIGAYWESCYRGINKANFVVENSDKINAILPSVMSDDLKQKAIGEAKFLRALFYFFIVTRFGDAPLVTVLPPEDGVGPAKSTSAEIYSLIVKDLQEAIPVLLEKGDEENGRATKGAAHALLGKVYLFLEQYDDALTQFNALSGYELEDNYFNNFMEETEHGVESIFEIEYDDDFGTSAQWNSDRSGQGPNEATFRGQEYGFNDWFNVFPSDDLLNEYEPDDIRFEQSFYVNGDTFGPGGSLEVDHFPSNGGGNAGWSKYCNYYKDANEDQTSGINFKYLRYADVLLMMAECESMRAGGSQDVAIGYINQVRDRAGLDDLPTGMSQEQVFDALVHERKVELAGEQSRFNDIIRWGIAETELSGTNFQVGKHELLPIPQGEIDSNINISSADQNPGY</sequence>
<keyword evidence="10" id="KW-1185">Reference proteome</keyword>
<feature type="signal peptide" evidence="6">
    <location>
        <begin position="1"/>
        <end position="22"/>
    </location>
</feature>
<evidence type="ECO:0000259" key="8">
    <source>
        <dbReference type="Pfam" id="PF14322"/>
    </source>
</evidence>
<evidence type="ECO:0000256" key="5">
    <source>
        <dbReference type="ARBA" id="ARBA00023237"/>
    </source>
</evidence>
<feature type="domain" description="RagB/SusD" evidence="7">
    <location>
        <begin position="263"/>
        <end position="495"/>
    </location>
</feature>
<evidence type="ECO:0000256" key="3">
    <source>
        <dbReference type="ARBA" id="ARBA00022729"/>
    </source>
</evidence>
<dbReference type="Proteomes" id="UP000199440">
    <property type="component" value="Unassembled WGS sequence"/>
</dbReference>
<evidence type="ECO:0000256" key="2">
    <source>
        <dbReference type="ARBA" id="ARBA00006275"/>
    </source>
</evidence>
<dbReference type="CDD" id="cd08977">
    <property type="entry name" value="SusD"/>
    <property type="match status" value="1"/>
</dbReference>
<dbReference type="GO" id="GO:0009279">
    <property type="term" value="C:cell outer membrane"/>
    <property type="evidence" value="ECO:0007669"/>
    <property type="project" value="UniProtKB-SubCell"/>
</dbReference>
<evidence type="ECO:0000256" key="6">
    <source>
        <dbReference type="SAM" id="SignalP"/>
    </source>
</evidence>
<dbReference type="EMBL" id="FNGV01000007">
    <property type="protein sequence ID" value="SDM30520.1"/>
    <property type="molecule type" value="Genomic_DNA"/>
</dbReference>
<reference evidence="10" key="1">
    <citation type="submission" date="2016-10" db="EMBL/GenBank/DDBJ databases">
        <authorList>
            <person name="Varghese N."/>
            <person name="Submissions S."/>
        </authorList>
    </citation>
    <scope>NUCLEOTIDE SEQUENCE [LARGE SCALE GENOMIC DNA]</scope>
    <source>
        <strain evidence="10">DSM 19886</strain>
    </source>
</reference>
<gene>
    <name evidence="9" type="ORF">SAMN04488514_107109</name>
</gene>
<dbReference type="STRING" id="192904.SAMN04488514_107109"/>
<dbReference type="SUPFAM" id="SSF48452">
    <property type="entry name" value="TPR-like"/>
    <property type="match status" value="1"/>
</dbReference>
<dbReference type="InterPro" id="IPR033985">
    <property type="entry name" value="SusD-like_N"/>
</dbReference>
<dbReference type="Pfam" id="PF14322">
    <property type="entry name" value="SusD-like_3"/>
    <property type="match status" value="1"/>
</dbReference>
<dbReference type="RefSeq" id="WP_089890816.1">
    <property type="nucleotide sequence ID" value="NZ_FNGV01000007.1"/>
</dbReference>
<feature type="domain" description="SusD-like N-terminal" evidence="8">
    <location>
        <begin position="35"/>
        <end position="226"/>
    </location>
</feature>
<proteinExistence type="inferred from homology"/>
<evidence type="ECO:0000313" key="10">
    <source>
        <dbReference type="Proteomes" id="UP000199440"/>
    </source>
</evidence>
<dbReference type="InterPro" id="IPR012944">
    <property type="entry name" value="SusD_RagB_dom"/>
</dbReference>
<evidence type="ECO:0000256" key="1">
    <source>
        <dbReference type="ARBA" id="ARBA00004442"/>
    </source>
</evidence>
<evidence type="ECO:0000313" key="9">
    <source>
        <dbReference type="EMBL" id="SDM30520.1"/>
    </source>
</evidence>
<name>A0A1G9S5F5_9FLAO</name>
<dbReference type="Pfam" id="PF07980">
    <property type="entry name" value="SusD_RagB"/>
    <property type="match status" value="1"/>
</dbReference>
<evidence type="ECO:0000259" key="7">
    <source>
        <dbReference type="Pfam" id="PF07980"/>
    </source>
</evidence>
<keyword evidence="3 6" id="KW-0732">Signal</keyword>
<dbReference type="AlphaFoldDB" id="A0A1G9S5F5"/>
<keyword evidence="4" id="KW-0472">Membrane</keyword>